<name>A0AAN8IJS0_9EURO</name>
<protein>
    <recommendedName>
        <fullName evidence="3">RNase H type-1 domain-containing protein</fullName>
    </recommendedName>
</protein>
<dbReference type="Proteomes" id="UP001316803">
    <property type="component" value="Unassembled WGS sequence"/>
</dbReference>
<reference evidence="1 2" key="1">
    <citation type="submission" date="2022-12" db="EMBL/GenBank/DDBJ databases">
        <title>Genomic features and morphological characterization of a novel Knufia sp. strain isolated from spacecraft assembly facility.</title>
        <authorList>
            <person name="Teixeira M."/>
            <person name="Chander A.M."/>
            <person name="Stajich J.E."/>
            <person name="Venkateswaran K."/>
        </authorList>
    </citation>
    <scope>NUCLEOTIDE SEQUENCE [LARGE SCALE GENOMIC DNA]</scope>
    <source>
        <strain evidence="1 2">FJI-L2-BK-P2</strain>
    </source>
</reference>
<dbReference type="EMBL" id="JAKLMC020000026">
    <property type="protein sequence ID" value="KAK5950482.1"/>
    <property type="molecule type" value="Genomic_DNA"/>
</dbReference>
<keyword evidence="2" id="KW-1185">Reference proteome</keyword>
<organism evidence="1 2">
    <name type="scientific">Knufia fluminis</name>
    <dbReference type="NCBI Taxonomy" id="191047"/>
    <lineage>
        <taxon>Eukaryota</taxon>
        <taxon>Fungi</taxon>
        <taxon>Dikarya</taxon>
        <taxon>Ascomycota</taxon>
        <taxon>Pezizomycotina</taxon>
        <taxon>Eurotiomycetes</taxon>
        <taxon>Chaetothyriomycetidae</taxon>
        <taxon>Chaetothyriales</taxon>
        <taxon>Trichomeriaceae</taxon>
        <taxon>Knufia</taxon>
    </lineage>
</organism>
<sequence>MAQRAFIPSMDHRFAYINDIPKHKRPDILHFSHRKQYYQLQKIMPTGLSSWKTENLTSTLAVKIGRTPDLRWKVGFGPGSYLSKSGRSHHHYGHARHPHWATIKAAMKALDTVQKICASNPHIVKIVIVTESAMLVNILAWGKNARHELAAAGFPPDMVAAYHEIKHLINSIECHGHRFVSFWYKP</sequence>
<evidence type="ECO:0008006" key="3">
    <source>
        <dbReference type="Google" id="ProtNLM"/>
    </source>
</evidence>
<dbReference type="AlphaFoldDB" id="A0AAN8IJS0"/>
<evidence type="ECO:0000313" key="1">
    <source>
        <dbReference type="EMBL" id="KAK5950482.1"/>
    </source>
</evidence>
<comment type="caution">
    <text evidence="1">The sequence shown here is derived from an EMBL/GenBank/DDBJ whole genome shotgun (WGS) entry which is preliminary data.</text>
</comment>
<gene>
    <name evidence="1" type="ORF">OHC33_008425</name>
</gene>
<accession>A0AAN8IJS0</accession>
<evidence type="ECO:0000313" key="2">
    <source>
        <dbReference type="Proteomes" id="UP001316803"/>
    </source>
</evidence>
<proteinExistence type="predicted"/>